<organism evidence="16 17">
    <name type="scientific">Pseudomonas zhanjiangensis</name>
    <dbReference type="NCBI Taxonomy" id="3239015"/>
    <lineage>
        <taxon>Bacteria</taxon>
        <taxon>Pseudomonadati</taxon>
        <taxon>Pseudomonadota</taxon>
        <taxon>Gammaproteobacteria</taxon>
        <taxon>Pseudomonadales</taxon>
        <taxon>Pseudomonadaceae</taxon>
        <taxon>Pseudomonas</taxon>
    </lineage>
</organism>
<dbReference type="SUPFAM" id="SSF55785">
    <property type="entry name" value="PYP-like sensor domain (PAS domain)"/>
    <property type="match status" value="1"/>
</dbReference>
<comment type="subcellular location">
    <subcellularLocation>
        <location evidence="2">Membrane</location>
    </subcellularLocation>
</comment>
<dbReference type="InterPro" id="IPR000014">
    <property type="entry name" value="PAS"/>
</dbReference>
<keyword evidence="5 10" id="KW-0812">Transmembrane</keyword>
<dbReference type="PANTHER" id="PTHR43547:SF2">
    <property type="entry name" value="HYBRID SIGNAL TRANSDUCTION HISTIDINE KINASE C"/>
    <property type="match status" value="1"/>
</dbReference>
<dbReference type="SUPFAM" id="SSF55874">
    <property type="entry name" value="ATPase domain of HSP90 chaperone/DNA topoisomerase II/histidine kinase"/>
    <property type="match status" value="1"/>
</dbReference>
<evidence type="ECO:0000256" key="3">
    <source>
        <dbReference type="ARBA" id="ARBA00012438"/>
    </source>
</evidence>
<feature type="domain" description="Histidine kinase" evidence="11">
    <location>
        <begin position="499"/>
        <end position="717"/>
    </location>
</feature>
<dbReference type="CDD" id="cd00130">
    <property type="entry name" value="PAS"/>
    <property type="match status" value="1"/>
</dbReference>
<evidence type="ECO:0000256" key="4">
    <source>
        <dbReference type="ARBA" id="ARBA00022553"/>
    </source>
</evidence>
<dbReference type="InterPro" id="IPR005467">
    <property type="entry name" value="His_kinase_dom"/>
</dbReference>
<evidence type="ECO:0000313" key="16">
    <source>
        <dbReference type="EMBL" id="MEX6502032.1"/>
    </source>
</evidence>
<dbReference type="SMART" id="SM00086">
    <property type="entry name" value="PAC"/>
    <property type="match status" value="1"/>
</dbReference>
<dbReference type="InterPro" id="IPR011006">
    <property type="entry name" value="CheY-like_superfamily"/>
</dbReference>
<dbReference type="InterPro" id="IPR000700">
    <property type="entry name" value="PAS-assoc_C"/>
</dbReference>
<dbReference type="CDD" id="cd16922">
    <property type="entry name" value="HATPase_EvgS-ArcB-TorS-like"/>
    <property type="match status" value="1"/>
</dbReference>
<dbReference type="Gene3D" id="3.30.450.350">
    <property type="entry name" value="CHASE domain"/>
    <property type="match status" value="1"/>
</dbReference>
<evidence type="ECO:0000256" key="1">
    <source>
        <dbReference type="ARBA" id="ARBA00000085"/>
    </source>
</evidence>
<dbReference type="Pfam" id="PF02518">
    <property type="entry name" value="HATPase_c"/>
    <property type="match status" value="1"/>
</dbReference>
<dbReference type="PROSITE" id="PS50110">
    <property type="entry name" value="RESPONSE_REGULATORY"/>
    <property type="match status" value="2"/>
</dbReference>
<accession>A0ABV3YRU2</accession>
<protein>
    <recommendedName>
        <fullName evidence="3">histidine kinase</fullName>
        <ecNumber evidence="3">2.7.13.3</ecNumber>
    </recommendedName>
</protein>
<dbReference type="RefSeq" id="WP_369287001.1">
    <property type="nucleotide sequence ID" value="NZ_JBFTEG010000004.1"/>
</dbReference>
<evidence type="ECO:0000256" key="8">
    <source>
        <dbReference type="PROSITE-ProRule" id="PRU00169"/>
    </source>
</evidence>
<dbReference type="InterPro" id="IPR003594">
    <property type="entry name" value="HATPase_dom"/>
</dbReference>
<dbReference type="SMART" id="SM00387">
    <property type="entry name" value="HATPase_c"/>
    <property type="match status" value="1"/>
</dbReference>
<keyword evidence="4 8" id="KW-0597">Phosphoprotein</keyword>
<dbReference type="EMBL" id="JBFTEG010000004">
    <property type="protein sequence ID" value="MEX6502032.1"/>
    <property type="molecule type" value="Genomic_DNA"/>
</dbReference>
<feature type="domain" description="CHASE" evidence="15">
    <location>
        <begin position="150"/>
        <end position="303"/>
    </location>
</feature>
<comment type="catalytic activity">
    <reaction evidence="1">
        <text>ATP + protein L-histidine = ADP + protein N-phospho-L-histidine.</text>
        <dbReference type="EC" id="2.7.13.3"/>
    </reaction>
</comment>
<dbReference type="SUPFAM" id="SSF47384">
    <property type="entry name" value="Homodimeric domain of signal transducing histidine kinase"/>
    <property type="match status" value="1"/>
</dbReference>
<dbReference type="Gene3D" id="3.30.565.10">
    <property type="entry name" value="Histidine kinase-like ATPase, C-terminal domain"/>
    <property type="match status" value="1"/>
</dbReference>
<dbReference type="NCBIfam" id="TIGR00229">
    <property type="entry name" value="sensory_box"/>
    <property type="match status" value="1"/>
</dbReference>
<dbReference type="InterPro" id="IPR006189">
    <property type="entry name" value="CHASE_dom"/>
</dbReference>
<keyword evidence="6 10" id="KW-1133">Transmembrane helix</keyword>
<evidence type="ECO:0000256" key="10">
    <source>
        <dbReference type="SAM" id="Phobius"/>
    </source>
</evidence>
<dbReference type="CDD" id="cd00082">
    <property type="entry name" value="HisKA"/>
    <property type="match status" value="1"/>
</dbReference>
<evidence type="ECO:0000313" key="17">
    <source>
        <dbReference type="Proteomes" id="UP001560296"/>
    </source>
</evidence>
<dbReference type="Gene3D" id="1.10.287.130">
    <property type="match status" value="1"/>
</dbReference>
<dbReference type="CDD" id="cd00156">
    <property type="entry name" value="REC"/>
    <property type="match status" value="2"/>
</dbReference>
<dbReference type="Gene3D" id="3.30.450.20">
    <property type="entry name" value="PAS domain"/>
    <property type="match status" value="1"/>
</dbReference>
<gene>
    <name evidence="16" type="ORF">AB5S05_08140</name>
</gene>
<evidence type="ECO:0000259" key="13">
    <source>
        <dbReference type="PROSITE" id="PS50112"/>
    </source>
</evidence>
<dbReference type="Pfam" id="PF00072">
    <property type="entry name" value="Response_reg"/>
    <property type="match status" value="2"/>
</dbReference>
<dbReference type="Gene3D" id="3.40.50.2300">
    <property type="match status" value="2"/>
</dbReference>
<keyword evidence="9" id="KW-0175">Coiled coil</keyword>
<dbReference type="PROSITE" id="PS50839">
    <property type="entry name" value="CHASE"/>
    <property type="match status" value="1"/>
</dbReference>
<dbReference type="InterPro" id="IPR004358">
    <property type="entry name" value="Sig_transdc_His_kin-like_C"/>
</dbReference>
<feature type="domain" description="PAS" evidence="13">
    <location>
        <begin position="367"/>
        <end position="439"/>
    </location>
</feature>
<evidence type="ECO:0000259" key="15">
    <source>
        <dbReference type="PROSITE" id="PS50839"/>
    </source>
</evidence>
<dbReference type="Proteomes" id="UP001560296">
    <property type="component" value="Unassembled WGS sequence"/>
</dbReference>
<dbReference type="SMART" id="SM01079">
    <property type="entry name" value="CHASE"/>
    <property type="match status" value="1"/>
</dbReference>
<dbReference type="SMART" id="SM00388">
    <property type="entry name" value="HisKA"/>
    <property type="match status" value="1"/>
</dbReference>
<name>A0ABV3YRU2_9PSED</name>
<feature type="transmembrane region" description="Helical" evidence="10">
    <location>
        <begin position="22"/>
        <end position="39"/>
    </location>
</feature>
<feature type="domain" description="Response regulatory" evidence="12">
    <location>
        <begin position="853"/>
        <end position="962"/>
    </location>
</feature>
<evidence type="ECO:0000256" key="5">
    <source>
        <dbReference type="ARBA" id="ARBA00022692"/>
    </source>
</evidence>
<dbReference type="Pfam" id="PF08447">
    <property type="entry name" value="PAS_3"/>
    <property type="match status" value="1"/>
</dbReference>
<evidence type="ECO:0000256" key="2">
    <source>
        <dbReference type="ARBA" id="ARBA00004370"/>
    </source>
</evidence>
<evidence type="ECO:0000259" key="14">
    <source>
        <dbReference type="PROSITE" id="PS50113"/>
    </source>
</evidence>
<dbReference type="PANTHER" id="PTHR43547">
    <property type="entry name" value="TWO-COMPONENT HISTIDINE KINASE"/>
    <property type="match status" value="1"/>
</dbReference>
<dbReference type="InterPro" id="IPR042240">
    <property type="entry name" value="CHASE_sf"/>
</dbReference>
<dbReference type="SMART" id="SM00091">
    <property type="entry name" value="PAS"/>
    <property type="match status" value="1"/>
</dbReference>
<dbReference type="InterPro" id="IPR036890">
    <property type="entry name" value="HATPase_C_sf"/>
</dbReference>
<reference evidence="16 17" key="1">
    <citation type="submission" date="2024-07" db="EMBL/GenBank/DDBJ databases">
        <authorList>
            <person name="Li M."/>
        </authorList>
    </citation>
    <scope>NUCLEOTIDE SEQUENCE [LARGE SCALE GENOMIC DNA]</scope>
    <source>
        <strain evidence="16 17">25A3E</strain>
    </source>
</reference>
<dbReference type="PROSITE" id="PS50113">
    <property type="entry name" value="PAC"/>
    <property type="match status" value="1"/>
</dbReference>
<dbReference type="InterPro" id="IPR013655">
    <property type="entry name" value="PAS_fold_3"/>
</dbReference>
<proteinExistence type="predicted"/>
<keyword evidence="17" id="KW-1185">Reference proteome</keyword>
<keyword evidence="7 10" id="KW-0472">Membrane</keyword>
<evidence type="ECO:0000256" key="9">
    <source>
        <dbReference type="SAM" id="Coils"/>
    </source>
</evidence>
<dbReference type="SUPFAM" id="SSF52172">
    <property type="entry name" value="CheY-like"/>
    <property type="match status" value="2"/>
</dbReference>
<dbReference type="Pfam" id="PF00512">
    <property type="entry name" value="HisKA"/>
    <property type="match status" value="1"/>
</dbReference>
<dbReference type="Pfam" id="PF03924">
    <property type="entry name" value="CHASE"/>
    <property type="match status" value="1"/>
</dbReference>
<evidence type="ECO:0000256" key="7">
    <source>
        <dbReference type="ARBA" id="ARBA00023136"/>
    </source>
</evidence>
<dbReference type="PRINTS" id="PR00344">
    <property type="entry name" value="BCTRLSENSOR"/>
</dbReference>
<feature type="domain" description="Response regulatory" evidence="12">
    <location>
        <begin position="729"/>
        <end position="845"/>
    </location>
</feature>
<dbReference type="InterPro" id="IPR036097">
    <property type="entry name" value="HisK_dim/P_sf"/>
</dbReference>
<feature type="modified residue" description="4-aspartylphosphate" evidence="8">
    <location>
        <position position="901"/>
    </location>
</feature>
<dbReference type="PROSITE" id="PS50109">
    <property type="entry name" value="HIS_KIN"/>
    <property type="match status" value="1"/>
</dbReference>
<sequence>MNPSLPSSWRSALAHLWGRRNLLAWGVLLVSLGAVLLAWNNLRLSQASAAAQQFDLLAKDIGKAIRVRMTDHEKILLGGAGLFDASREVSRQEWRTYITRLRLAERYPGILGVGFSQVLAPRQLGPFEAGVRAEGFGDFRVHPPGERQLYSSILYLEPFSGRNLAAFGYDMLSEPTRQAAMLAAAESGETRVSGRVTLLQETHGKVQAGLLMYVPIYHPGRPLNTAAERLQALRGFVYSPYRMNDLMAGILGDGPLPLDFELYAGTREAPEQLLFSTREQIDPVGPAENRQQLHLYGQTWTLNFHQTPAFAARFVQGQGPLLGLGACISLLLFSLVSSLSQRRERAQELARQMTGKLREQEQSLRLSEERLGLALKGSNDGWWDLDLVADTLFYSPRGAQMLGYSEQGLVGGLATWEKLVVAQDLAQAQSVLQQTLGQAHTHFTLECRLQHRDGHPLPVLLRGYIQYDEHGRPLRLSGTTMDLSELKRIEQMKNAFVSTVSHELRTPLTSIAGALGLINGGALGEVPAAMRRMLDIAQQNSQRLGCLINDLLDMDKLLAGKMTFELASHPLDALLEEALTSNQAYADKHQVTLQRADCPPIRVKVDAMRLQQVLANFLSNAIKFSPSAAQVQLRTSLHGQWVRVSVCDQGAGVPEAFRPRIFQKFSQADGGDNRQKGGTGLGLAISKELIERMGGRVGFDSVKDQGATFWFELPVQAADPALPAQVRPRLLVVEDVAETADYLRLLLSASGYEVVVATTLTAARREIALGGYAAVTLDLLLPDGNGLELLRDLRGNPLTETLPVLVISGATEQPPPGLSGGFQAVDWLDKPIDQQRLLSSLRQALHGLASKPRVLHIEDDADLRQVIAEQGRRLADFVAASSLAQARRLLNEGDYDLILLDIGLPDGNGLELLEELHQHHPALPVVVLSAHELDGEQLARVEAALAKSRTDAQHFLQLLGRLLPAKERQHA</sequence>
<dbReference type="PROSITE" id="PS50112">
    <property type="entry name" value="PAS"/>
    <property type="match status" value="1"/>
</dbReference>
<dbReference type="EC" id="2.7.13.3" evidence="3"/>
<evidence type="ECO:0000256" key="6">
    <source>
        <dbReference type="ARBA" id="ARBA00022989"/>
    </source>
</evidence>
<evidence type="ECO:0000259" key="11">
    <source>
        <dbReference type="PROSITE" id="PS50109"/>
    </source>
</evidence>
<dbReference type="InterPro" id="IPR001610">
    <property type="entry name" value="PAC"/>
</dbReference>
<dbReference type="SMART" id="SM00448">
    <property type="entry name" value="REC"/>
    <property type="match status" value="2"/>
</dbReference>
<dbReference type="InterPro" id="IPR035965">
    <property type="entry name" value="PAS-like_dom_sf"/>
</dbReference>
<feature type="coiled-coil region" evidence="9">
    <location>
        <begin position="343"/>
        <end position="370"/>
    </location>
</feature>
<comment type="caution">
    <text evidence="16">The sequence shown here is derived from an EMBL/GenBank/DDBJ whole genome shotgun (WGS) entry which is preliminary data.</text>
</comment>
<feature type="domain" description="PAC" evidence="14">
    <location>
        <begin position="443"/>
        <end position="495"/>
    </location>
</feature>
<feature type="modified residue" description="4-aspartylphosphate" evidence="8">
    <location>
        <position position="778"/>
    </location>
</feature>
<dbReference type="InterPro" id="IPR003661">
    <property type="entry name" value="HisK_dim/P_dom"/>
</dbReference>
<dbReference type="InterPro" id="IPR001789">
    <property type="entry name" value="Sig_transdc_resp-reg_receiver"/>
</dbReference>
<evidence type="ECO:0000259" key="12">
    <source>
        <dbReference type="PROSITE" id="PS50110"/>
    </source>
</evidence>